<dbReference type="PANTHER" id="PTHR47334">
    <property type="entry name" value="SPLICING FACTOR PWI DOMAIN-CONTAINING PROTEIN / RNA RECOGNITION MOTIF (RRM)-CONTAINING PROTEIN"/>
    <property type="match status" value="1"/>
</dbReference>
<dbReference type="PROSITE" id="PS51025">
    <property type="entry name" value="PWI"/>
    <property type="match status" value="1"/>
</dbReference>
<sequence>MGVIPQLSRPPIQGIRGILPLVAPVVRPAVPIVAPAEKPQTTVYVGKIASTVENEFLESLLRLCGPVKSWKRAENPSDGTFRGFGFCEFESAEGVLRALRLLNKLNMDGQELVLNVNQATREYLERYVDKKTEREKLKESEAKVSEPENGSPSGPEKQEPPKPADESPEANEESENKEKQDNAQKFGIVSEEDRDADRDALERLTNMMQERLKNKPLLPPPPFETASDTAKSNSEAPSKSRDGDSDVDIIKHGEDKRDDEMMSETKPPADHDRSEASSSDRTKRRDRSRERDRERDLKRDKERELERYERERERERVRREREREMKIRESERLYKDLVKDWESREREKENQRLREMEREKERARERRREIKDQEIDSDDDDTRKRRHRSSMLEEKRRKRQREKEEDLADRLREEEEIAEAKKRVIEELKRKEESRLSGQENGDKGKVAPEEEMLVEDQPELPAERPEANFSFDGENDSAGEEALRSGDGNDNGNGNGNGNGMLPDLPTASEPKQGSNISSLKLGFGLMASGKRAAVPSVFHQEDDEGVQDKKMRPLVPIDYSTEELQAVQATASGPSANLVAAAEFAKRISVANPKEDRPEPEERSRRSSQRDRSRDDDEHGRTRDVHREKTHERPHRGRDEEDKVRSSENRKLLDAKQLIDMIPKTKEKLFAYEINWDVYDKHELHERMRPWISKKITEFLGEEETTLVDYIVSSTREHVHASQMLELLQSILDDEAEMFVLKMWRMLIFEIKKVETGLALKTK</sequence>
<evidence type="ECO:0000259" key="5">
    <source>
        <dbReference type="PROSITE" id="PS51025"/>
    </source>
</evidence>
<accession>A0A7I8LEK2</accession>
<dbReference type="EMBL" id="LR746277">
    <property type="protein sequence ID" value="CAA7407725.1"/>
    <property type="molecule type" value="Genomic_DNA"/>
</dbReference>
<evidence type="ECO:0000256" key="3">
    <source>
        <dbReference type="SAM" id="MobiDB-lite"/>
    </source>
</evidence>
<dbReference type="InterPro" id="IPR035979">
    <property type="entry name" value="RBD_domain_sf"/>
</dbReference>
<evidence type="ECO:0000259" key="4">
    <source>
        <dbReference type="PROSITE" id="PS50102"/>
    </source>
</evidence>
<feature type="compositionally biased region" description="Basic and acidic residues" evidence="3">
    <location>
        <begin position="342"/>
        <end position="374"/>
    </location>
</feature>
<dbReference type="AlphaFoldDB" id="A0A7I8LEK2"/>
<keyword evidence="1" id="KW-0507">mRNA processing</keyword>
<dbReference type="Gene3D" id="3.30.70.330">
    <property type="match status" value="1"/>
</dbReference>
<feature type="region of interest" description="Disordered" evidence="3">
    <location>
        <begin position="591"/>
        <end position="650"/>
    </location>
</feature>
<dbReference type="Proteomes" id="UP000663760">
    <property type="component" value="Chromosome 14"/>
</dbReference>
<evidence type="ECO:0000313" key="6">
    <source>
        <dbReference type="EMBL" id="CAA7407725.1"/>
    </source>
</evidence>
<feature type="compositionally biased region" description="Basic and acidic residues" evidence="3">
    <location>
        <begin position="595"/>
        <end position="650"/>
    </location>
</feature>
<feature type="compositionally biased region" description="Basic and acidic residues" evidence="3">
    <location>
        <begin position="156"/>
        <end position="165"/>
    </location>
</feature>
<keyword evidence="7" id="KW-1185">Reference proteome</keyword>
<dbReference type="SMART" id="SM00311">
    <property type="entry name" value="PWI"/>
    <property type="match status" value="1"/>
</dbReference>
<feature type="compositionally biased region" description="Acidic residues" evidence="3">
    <location>
        <begin position="450"/>
        <end position="459"/>
    </location>
</feature>
<evidence type="ECO:0000256" key="2">
    <source>
        <dbReference type="PROSITE-ProRule" id="PRU00176"/>
    </source>
</evidence>
<dbReference type="PANTHER" id="PTHR47334:SF2">
    <property type="entry name" value="RNA-BINDING MOTIF PROTEIN 25"/>
    <property type="match status" value="1"/>
</dbReference>
<dbReference type="Pfam" id="PF01480">
    <property type="entry name" value="PWI"/>
    <property type="match status" value="1"/>
</dbReference>
<organism evidence="6 7">
    <name type="scientific">Spirodela intermedia</name>
    <name type="common">Intermediate duckweed</name>
    <dbReference type="NCBI Taxonomy" id="51605"/>
    <lineage>
        <taxon>Eukaryota</taxon>
        <taxon>Viridiplantae</taxon>
        <taxon>Streptophyta</taxon>
        <taxon>Embryophyta</taxon>
        <taxon>Tracheophyta</taxon>
        <taxon>Spermatophyta</taxon>
        <taxon>Magnoliopsida</taxon>
        <taxon>Liliopsida</taxon>
        <taxon>Araceae</taxon>
        <taxon>Lemnoideae</taxon>
        <taxon>Spirodela</taxon>
    </lineage>
</organism>
<dbReference type="OrthoDB" id="6275295at2759"/>
<feature type="compositionally biased region" description="Basic and acidic residues" evidence="3">
    <location>
        <begin position="132"/>
        <end position="146"/>
    </location>
</feature>
<dbReference type="CDD" id="cd12446">
    <property type="entry name" value="RRM_RBM25"/>
    <property type="match status" value="1"/>
</dbReference>
<feature type="compositionally biased region" description="Basic and acidic residues" evidence="3">
    <location>
        <begin position="267"/>
        <end position="329"/>
    </location>
</feature>
<proteinExistence type="predicted"/>
<feature type="compositionally biased region" description="Polar residues" evidence="3">
    <location>
        <begin position="226"/>
        <end position="237"/>
    </location>
</feature>
<dbReference type="SMART" id="SM00360">
    <property type="entry name" value="RRM"/>
    <property type="match status" value="1"/>
</dbReference>
<protein>
    <submittedName>
        <fullName evidence="6">Uncharacterized protein</fullName>
    </submittedName>
</protein>
<dbReference type="Pfam" id="PF00076">
    <property type="entry name" value="RRM_1"/>
    <property type="match status" value="1"/>
</dbReference>
<feature type="compositionally biased region" description="Gly residues" evidence="3">
    <location>
        <begin position="490"/>
        <end position="500"/>
    </location>
</feature>
<evidence type="ECO:0000313" key="7">
    <source>
        <dbReference type="Proteomes" id="UP000663760"/>
    </source>
</evidence>
<dbReference type="SUPFAM" id="SSF101233">
    <property type="entry name" value="PWI domain"/>
    <property type="match status" value="1"/>
</dbReference>
<dbReference type="InterPro" id="IPR000504">
    <property type="entry name" value="RRM_dom"/>
</dbReference>
<dbReference type="InterPro" id="IPR034268">
    <property type="entry name" value="RBM25_RRM"/>
</dbReference>
<feature type="compositionally biased region" description="Basic and acidic residues" evidence="3">
    <location>
        <begin position="238"/>
        <end position="260"/>
    </location>
</feature>
<name>A0A7I8LEK2_SPIIN</name>
<dbReference type="GO" id="GO:0003723">
    <property type="term" value="F:RNA binding"/>
    <property type="evidence" value="ECO:0007669"/>
    <property type="project" value="UniProtKB-UniRule"/>
</dbReference>
<dbReference type="GO" id="GO:0006397">
    <property type="term" value="P:mRNA processing"/>
    <property type="evidence" value="ECO:0007669"/>
    <property type="project" value="UniProtKB-KW"/>
</dbReference>
<dbReference type="InterPro" id="IPR002483">
    <property type="entry name" value="PWI_dom"/>
</dbReference>
<dbReference type="FunFam" id="1.20.1390.10:FF:000008">
    <property type="entry name" value="RNA Binding Motif protein homolog"/>
    <property type="match status" value="1"/>
</dbReference>
<feature type="region of interest" description="Disordered" evidence="3">
    <location>
        <begin position="132"/>
        <end position="329"/>
    </location>
</feature>
<dbReference type="PROSITE" id="PS50102">
    <property type="entry name" value="RRM"/>
    <property type="match status" value="1"/>
</dbReference>
<reference evidence="6" key="1">
    <citation type="submission" date="2020-02" db="EMBL/GenBank/DDBJ databases">
        <authorList>
            <person name="Scholz U."/>
            <person name="Mascher M."/>
            <person name="Fiebig A."/>
        </authorList>
    </citation>
    <scope>NUCLEOTIDE SEQUENCE</scope>
</reference>
<dbReference type="InterPro" id="IPR036483">
    <property type="entry name" value="PWI_dom_sf"/>
</dbReference>
<gene>
    <name evidence="6" type="ORF">SI8410_14018403</name>
</gene>
<dbReference type="InterPro" id="IPR012677">
    <property type="entry name" value="Nucleotide-bd_a/b_plait_sf"/>
</dbReference>
<evidence type="ECO:0000256" key="1">
    <source>
        <dbReference type="ARBA" id="ARBA00022664"/>
    </source>
</evidence>
<dbReference type="SUPFAM" id="SSF54928">
    <property type="entry name" value="RNA-binding domain, RBD"/>
    <property type="match status" value="1"/>
</dbReference>
<keyword evidence="2" id="KW-0694">RNA-binding</keyword>
<feature type="domain" description="PWI" evidence="5">
    <location>
        <begin position="669"/>
        <end position="765"/>
    </location>
</feature>
<dbReference type="Gene3D" id="1.20.1390.10">
    <property type="entry name" value="PWI domain"/>
    <property type="match status" value="1"/>
</dbReference>
<feature type="region of interest" description="Disordered" evidence="3">
    <location>
        <begin position="342"/>
        <end position="519"/>
    </location>
</feature>
<feature type="domain" description="RRM" evidence="4">
    <location>
        <begin position="41"/>
        <end position="121"/>
    </location>
</feature>
<feature type="compositionally biased region" description="Basic and acidic residues" evidence="3">
    <location>
        <begin position="390"/>
        <end position="449"/>
    </location>
</feature>
<dbReference type="InterPro" id="IPR053294">
    <property type="entry name" value="RBM_PWI_domain"/>
</dbReference>